<dbReference type="Gene3D" id="1.10.472.10">
    <property type="entry name" value="Cyclin-like"/>
    <property type="match status" value="1"/>
</dbReference>
<dbReference type="AlphaFoldDB" id="A0A9N8VXG1"/>
<feature type="compositionally biased region" description="Low complexity" evidence="1">
    <location>
        <begin position="208"/>
        <end position="229"/>
    </location>
</feature>
<evidence type="ECO:0000313" key="4">
    <source>
        <dbReference type="Proteomes" id="UP000789572"/>
    </source>
</evidence>
<dbReference type="GO" id="GO:0051726">
    <property type="term" value="P:regulation of cell cycle"/>
    <property type="evidence" value="ECO:0007669"/>
    <property type="project" value="InterPro"/>
</dbReference>
<dbReference type="InterPro" id="IPR012388">
    <property type="entry name" value="CABLES1/2"/>
</dbReference>
<feature type="region of interest" description="Disordered" evidence="1">
    <location>
        <begin position="153"/>
        <end position="175"/>
    </location>
</feature>
<comment type="caution">
    <text evidence="3">The sequence shown here is derived from an EMBL/GenBank/DDBJ whole genome shotgun (WGS) entry which is preliminary data.</text>
</comment>
<evidence type="ECO:0000313" key="3">
    <source>
        <dbReference type="EMBL" id="CAG8463722.1"/>
    </source>
</evidence>
<sequence length="543" mass="60582">MTTASTRRIQSRRDNSRQAAFSFLSNISLGTENAFSQHNRRVTGVPDTFGSNNLIAVDSYGTRLQPNIRHFTDTSKSKLNGLRIDTKRSRDPDNTSPVVDSSYGQVFPGENVLSNGDTSVIEQDDEDEPPLWNKRTRSDSVRAQAATSFLSNISLDGKESRPHRVSRVNESASVKDKTKGLEIDAIIEEEIVESLYGPVINSRARTNSVSSDDTSSSSSLSPSQSPPGSWQQEGIRRMSLFRHGSYNANNSYVNPTSFSANFNNSARINASQQNMILPTISISPTNTGVFSMLKGSDDKTSRRDLRRKHSISENSNRRQAQSYANLLSPTNALGSENEKTGYDPYDLDDPNISLGKRRPAKAFSSFMGSIMSYSRESDEKREANEIFRQKHPQIDTSITLSKIRTIKEKLLAAARNESLNLDLELSTVAMAYSYFEKLIYKKVVDKSNRKVMAAICLFLAVKVNEPRATGLGSLLDSLHKHLDVNEKEIKDQEFSVFAALDFALILPKEEIMPHFERIFGTLEYKSTEEYLGPNPFYTSSGIS</sequence>
<feature type="compositionally biased region" description="Basic and acidic residues" evidence="1">
    <location>
        <begin position="84"/>
        <end position="93"/>
    </location>
</feature>
<reference evidence="3" key="1">
    <citation type="submission" date="2021-06" db="EMBL/GenBank/DDBJ databases">
        <authorList>
            <person name="Kallberg Y."/>
            <person name="Tangrot J."/>
            <person name="Rosling A."/>
        </authorList>
    </citation>
    <scope>NUCLEOTIDE SEQUENCE</scope>
    <source>
        <strain evidence="3">IA702</strain>
    </source>
</reference>
<dbReference type="Proteomes" id="UP000789572">
    <property type="component" value="Unassembled WGS sequence"/>
</dbReference>
<dbReference type="OrthoDB" id="5353095at2759"/>
<organism evidence="3 4">
    <name type="scientific">Paraglomus occultum</name>
    <dbReference type="NCBI Taxonomy" id="144539"/>
    <lineage>
        <taxon>Eukaryota</taxon>
        <taxon>Fungi</taxon>
        <taxon>Fungi incertae sedis</taxon>
        <taxon>Mucoromycota</taxon>
        <taxon>Glomeromycotina</taxon>
        <taxon>Glomeromycetes</taxon>
        <taxon>Paraglomerales</taxon>
        <taxon>Paraglomeraceae</taxon>
        <taxon>Paraglomus</taxon>
    </lineage>
</organism>
<feature type="domain" description="Cyclin N-terminal" evidence="2">
    <location>
        <begin position="376"/>
        <end position="504"/>
    </location>
</feature>
<feature type="compositionally biased region" description="Polar residues" evidence="1">
    <location>
        <begin position="94"/>
        <end position="104"/>
    </location>
</feature>
<dbReference type="PANTHER" id="PTHR22896">
    <property type="entry name" value="CDK5 AND ABL1 ENZYME SUBSTRATE 1"/>
    <property type="match status" value="1"/>
</dbReference>
<feature type="region of interest" description="Disordered" evidence="1">
    <location>
        <begin position="293"/>
        <end position="350"/>
    </location>
</feature>
<gene>
    <name evidence="3" type="ORF">POCULU_LOCUS692</name>
</gene>
<protein>
    <submittedName>
        <fullName evidence="3">2816_t:CDS:1</fullName>
    </submittedName>
</protein>
<feature type="region of interest" description="Disordered" evidence="1">
    <location>
        <begin position="120"/>
        <end position="139"/>
    </location>
</feature>
<evidence type="ECO:0000259" key="2">
    <source>
        <dbReference type="Pfam" id="PF00134"/>
    </source>
</evidence>
<dbReference type="SUPFAM" id="SSF47954">
    <property type="entry name" value="Cyclin-like"/>
    <property type="match status" value="1"/>
</dbReference>
<feature type="region of interest" description="Disordered" evidence="1">
    <location>
        <begin position="79"/>
        <end position="107"/>
    </location>
</feature>
<dbReference type="EMBL" id="CAJVPJ010000040">
    <property type="protein sequence ID" value="CAG8463722.1"/>
    <property type="molecule type" value="Genomic_DNA"/>
</dbReference>
<keyword evidence="4" id="KW-1185">Reference proteome</keyword>
<feature type="region of interest" description="Disordered" evidence="1">
    <location>
        <begin position="205"/>
        <end position="231"/>
    </location>
</feature>
<feature type="compositionally biased region" description="Polar residues" evidence="1">
    <location>
        <begin position="312"/>
        <end position="334"/>
    </location>
</feature>
<proteinExistence type="predicted"/>
<dbReference type="CDD" id="cd20556">
    <property type="entry name" value="CYCLIN_CABLES"/>
    <property type="match status" value="1"/>
</dbReference>
<dbReference type="InterPro" id="IPR036915">
    <property type="entry name" value="Cyclin-like_sf"/>
</dbReference>
<evidence type="ECO:0000256" key="1">
    <source>
        <dbReference type="SAM" id="MobiDB-lite"/>
    </source>
</evidence>
<dbReference type="InterPro" id="IPR006671">
    <property type="entry name" value="Cyclin_N"/>
</dbReference>
<accession>A0A9N8VXG1</accession>
<dbReference type="Pfam" id="PF00134">
    <property type="entry name" value="Cyclin_N"/>
    <property type="match status" value="1"/>
</dbReference>
<dbReference type="PANTHER" id="PTHR22896:SF0">
    <property type="entry name" value="CYCLIN N-TERMINAL DOMAIN-CONTAINING PROTEIN"/>
    <property type="match status" value="1"/>
</dbReference>
<name>A0A9N8VXG1_9GLOM</name>